<dbReference type="AlphaFoldDB" id="A0ABD5V2X1"/>
<comment type="caution">
    <text evidence="2">The sequence shown here is derived from an EMBL/GenBank/DDBJ whole genome shotgun (WGS) entry which is preliminary data.</text>
</comment>
<dbReference type="InterPro" id="IPR058473">
    <property type="entry name" value="DUF8159"/>
</dbReference>
<name>A0ABD5V2X1_9EURY</name>
<gene>
    <name evidence="2" type="ORF">ACFQGH_02725</name>
</gene>
<evidence type="ECO:0000313" key="3">
    <source>
        <dbReference type="Proteomes" id="UP001596312"/>
    </source>
</evidence>
<dbReference type="EMBL" id="JBHSXQ010000001">
    <property type="protein sequence ID" value="MFC6904111.1"/>
    <property type="molecule type" value="Genomic_DNA"/>
</dbReference>
<accession>A0ABD5V2X1</accession>
<protein>
    <recommendedName>
        <fullName evidence="1">DUF8159 domain-containing protein</fullName>
    </recommendedName>
</protein>
<evidence type="ECO:0000259" key="1">
    <source>
        <dbReference type="Pfam" id="PF26490"/>
    </source>
</evidence>
<feature type="domain" description="DUF8159" evidence="1">
    <location>
        <begin position="71"/>
        <end position="185"/>
    </location>
</feature>
<organism evidence="2 3">
    <name type="scientific">Halalkalicoccus tibetensis</name>
    <dbReference type="NCBI Taxonomy" id="175632"/>
    <lineage>
        <taxon>Archaea</taxon>
        <taxon>Methanobacteriati</taxon>
        <taxon>Methanobacteriota</taxon>
        <taxon>Stenosarchaea group</taxon>
        <taxon>Halobacteria</taxon>
        <taxon>Halobacteriales</taxon>
        <taxon>Halococcaceae</taxon>
        <taxon>Halalkalicoccus</taxon>
    </lineage>
</organism>
<proteinExistence type="predicted"/>
<reference evidence="2 3" key="1">
    <citation type="journal article" date="2019" name="Int. J. Syst. Evol. Microbiol.">
        <title>The Global Catalogue of Microorganisms (GCM) 10K type strain sequencing project: providing services to taxonomists for standard genome sequencing and annotation.</title>
        <authorList>
            <consortium name="The Broad Institute Genomics Platform"/>
            <consortium name="The Broad Institute Genome Sequencing Center for Infectious Disease"/>
            <person name="Wu L."/>
            <person name="Ma J."/>
        </authorList>
    </citation>
    <scope>NUCLEOTIDE SEQUENCE [LARGE SCALE GENOMIC DNA]</scope>
    <source>
        <strain evidence="2 3">CGMCC 1.3240</strain>
    </source>
</reference>
<dbReference type="RefSeq" id="WP_340602622.1">
    <property type="nucleotide sequence ID" value="NZ_JBBMXV010000001.1"/>
</dbReference>
<keyword evidence="3" id="KW-1185">Reference proteome</keyword>
<dbReference type="Pfam" id="PF26490">
    <property type="entry name" value="DUF8159"/>
    <property type="match status" value="1"/>
</dbReference>
<evidence type="ECO:0000313" key="2">
    <source>
        <dbReference type="EMBL" id="MFC6904111.1"/>
    </source>
</evidence>
<dbReference type="PROSITE" id="PS51257">
    <property type="entry name" value="PROKAR_LIPOPROTEIN"/>
    <property type="match status" value="1"/>
</dbReference>
<sequence>MDERPVPRRALLARGAGALAAVCGLSGCVEEVGEQFPPNRRWPTSEYAPDLPVGGRSAVVEEGIEAFASETIEDESGFEGALESHGVAVESVERKLSALTIEYETTDLGEGGKLHDVGPIAGAYAALVRSGYDAAFLEVTILDTESSSFGAAEVDTEWARKYVAGEYTVGEYGELVAGTVESQRHPPDVGATPEE</sequence>
<dbReference type="Proteomes" id="UP001596312">
    <property type="component" value="Unassembled WGS sequence"/>
</dbReference>